<name>A0A915KA56_ROMCU</name>
<dbReference type="Proteomes" id="UP000887565">
    <property type="component" value="Unplaced"/>
</dbReference>
<protein>
    <submittedName>
        <fullName evidence="2">Uncharacterized protein</fullName>
    </submittedName>
</protein>
<dbReference type="WBParaSite" id="nRc.2.0.1.t35653-RA">
    <property type="protein sequence ID" value="nRc.2.0.1.t35653-RA"/>
    <property type="gene ID" value="nRc.2.0.1.g35653"/>
</dbReference>
<proteinExistence type="predicted"/>
<evidence type="ECO:0000313" key="1">
    <source>
        <dbReference type="Proteomes" id="UP000887565"/>
    </source>
</evidence>
<evidence type="ECO:0000313" key="2">
    <source>
        <dbReference type="WBParaSite" id="nRc.2.0.1.t35653-RA"/>
    </source>
</evidence>
<organism evidence="1 2">
    <name type="scientific">Romanomermis culicivorax</name>
    <name type="common">Nematode worm</name>
    <dbReference type="NCBI Taxonomy" id="13658"/>
    <lineage>
        <taxon>Eukaryota</taxon>
        <taxon>Metazoa</taxon>
        <taxon>Ecdysozoa</taxon>
        <taxon>Nematoda</taxon>
        <taxon>Enoplea</taxon>
        <taxon>Dorylaimia</taxon>
        <taxon>Mermithida</taxon>
        <taxon>Mermithoidea</taxon>
        <taxon>Mermithidae</taxon>
        <taxon>Romanomermis</taxon>
    </lineage>
</organism>
<accession>A0A915KA56</accession>
<sequence length="311" mass="35770">MFYVRTDFTRGNGIDDLEILFDFTYVSAEQIRSQEQIRDCKIKCQKRSNKKQCAEKQDECDDICKNIHEGNLSQDDSLTPLILSFNDKSANSKFTEFLWNTAVGAKLYVVSIRPGNGTAIFQEVDDENFIFVKPRTCTLYELRVAYISRNDEADLVLSPFSKSVVIDALPKFSEPVSPKPAQLIVEKTPYFDETTKQKLDDSTIFLRHRITLPLGWSADDFRFVGKYWRVDDCKNFPNDKPPIVTFSRIVKKGSENFVEAKFPAYLGRSKCTVMNQTIDVCDKILTFPFESKDKMYKVILGKGRRAKYSPN</sequence>
<keyword evidence="1" id="KW-1185">Reference proteome</keyword>
<dbReference type="AlphaFoldDB" id="A0A915KA56"/>
<reference evidence="2" key="1">
    <citation type="submission" date="2022-11" db="UniProtKB">
        <authorList>
            <consortium name="WormBaseParasite"/>
        </authorList>
    </citation>
    <scope>IDENTIFICATION</scope>
</reference>